<evidence type="ECO:0000313" key="3">
    <source>
        <dbReference type="Proteomes" id="UP000184267"/>
    </source>
</evidence>
<dbReference type="Proteomes" id="UP000184267">
    <property type="component" value="Unassembled WGS sequence"/>
</dbReference>
<proteinExistence type="predicted"/>
<evidence type="ECO:0000256" key="1">
    <source>
        <dbReference type="SAM" id="MobiDB-lite"/>
    </source>
</evidence>
<comment type="caution">
    <text evidence="2">The sequence shown here is derived from an EMBL/GenBank/DDBJ whole genome shotgun (WGS) entry which is preliminary data.</text>
</comment>
<feature type="region of interest" description="Disordered" evidence="1">
    <location>
        <begin position="42"/>
        <end position="72"/>
    </location>
</feature>
<feature type="non-terminal residue" evidence="2">
    <location>
        <position position="1"/>
    </location>
</feature>
<reference evidence="2 3" key="1">
    <citation type="submission" date="2016-10" db="EMBL/GenBank/DDBJ databases">
        <title>Genome sequence of the basidiomycete white-rot fungus Trametes pubescens.</title>
        <authorList>
            <person name="Makela M.R."/>
            <person name="Granchi Z."/>
            <person name="Peng M."/>
            <person name="De Vries R.P."/>
            <person name="Grigoriev I."/>
            <person name="Riley R."/>
            <person name="Hilden K."/>
        </authorList>
    </citation>
    <scope>NUCLEOTIDE SEQUENCE [LARGE SCALE GENOMIC DNA]</scope>
    <source>
        <strain evidence="2 3">FBCC735</strain>
    </source>
</reference>
<gene>
    <name evidence="2" type="ORF">TRAPUB_14397</name>
</gene>
<organism evidence="2 3">
    <name type="scientific">Trametes pubescens</name>
    <name type="common">White-rot fungus</name>
    <dbReference type="NCBI Taxonomy" id="154538"/>
    <lineage>
        <taxon>Eukaryota</taxon>
        <taxon>Fungi</taxon>
        <taxon>Dikarya</taxon>
        <taxon>Basidiomycota</taxon>
        <taxon>Agaricomycotina</taxon>
        <taxon>Agaricomycetes</taxon>
        <taxon>Polyporales</taxon>
        <taxon>Polyporaceae</taxon>
        <taxon>Trametes</taxon>
    </lineage>
</organism>
<accession>A0A1M2VNM5</accession>
<dbReference type="AlphaFoldDB" id="A0A1M2VNM5"/>
<sequence>GLGSSEVELGRKHAQARWRERVGIVRVPTNGDVREHLERMRLGSTRHASSGHLSMSGAGGRRVRVDNAGAVD</sequence>
<dbReference type="EMBL" id="MNAD01000978">
    <property type="protein sequence ID" value="OJT09187.1"/>
    <property type="molecule type" value="Genomic_DNA"/>
</dbReference>
<evidence type="ECO:0000313" key="2">
    <source>
        <dbReference type="EMBL" id="OJT09187.1"/>
    </source>
</evidence>
<keyword evidence="3" id="KW-1185">Reference proteome</keyword>
<name>A0A1M2VNM5_TRAPU</name>
<protein>
    <submittedName>
        <fullName evidence="2">Uncharacterized protein</fullName>
    </submittedName>
</protein>